<dbReference type="Pfam" id="PF13432">
    <property type="entry name" value="TPR_16"/>
    <property type="match status" value="1"/>
</dbReference>
<dbReference type="Gene3D" id="1.25.40.10">
    <property type="entry name" value="Tetratricopeptide repeat domain"/>
    <property type="match status" value="4"/>
</dbReference>
<evidence type="ECO:0008006" key="6">
    <source>
        <dbReference type="Google" id="ProtNLM"/>
    </source>
</evidence>
<dbReference type="PROSITE" id="PS50293">
    <property type="entry name" value="TPR_REGION"/>
    <property type="match status" value="1"/>
</dbReference>
<dbReference type="AlphaFoldDB" id="A0A2W4W6X6"/>
<sequence>MLIDKAYRHDFRPRHRARAGLAIAGLVIALAGAGAPVYAQSVGQGYTQLSGGQVAGAIATFQQLAQQNPNNVEAQLGLAIAYRRAGRDAEALQVYQRVITLDPSNRLALNTLGLLGEFQPDWQPIGIQALTQLLQLEPNSLEARAQRAKLYYYQGLFSAALADYSQVLSRTSDPNILGPAAEAHTFSGDYAAGLALFDRYRAAGGAVRGDQAIAYAQALRESGQLPQATQLLEQELRRSTNSDTQQIRLRGALASTYAANRQFQPALELLQPLRGRTDSRLTLARAFNALGDYGQQASYNQESASLYRQVLTTTPSLSPGVRREASFALGNSPEHRPAALQLVEQLAQEQPGDASLTLQRQLLTYQIGQTTQANLVQQVRSAFPQLPGDPVQVRYLGQLLSRQTPPIAELLPLYQSLISGGATESFLYFRVAQIFTQQGRLVEAKQALSAYTGTPAGSRDPETTQLLLADIERREGNLAQSAQRYQSLLNTVQAGPIRAGAIQGLAAVYQTQGQLQPALALYDSLVAANPQNMAYPLGRAALAYQAGLISEAQATALLNQGAQQYGATAAPPELTALATALPPAAERAGLYQILLASDPGNPQLQLRSLQVLAATNPAQAQTQAAALVAANPAILDWYFVQGEIAQQTKAYDTARQSYQAVLQRQPNQQDALLALAGLEFEQGNYRQADDLYRQALAVNDQNATARTALAALNAVQGKPLAAIQQLQRWQQEQIAQGQANPQVARQIEQIQGGLLMQRGIQPAWERF</sequence>
<dbReference type="SUPFAM" id="SSF48452">
    <property type="entry name" value="TPR-like"/>
    <property type="match status" value="2"/>
</dbReference>
<feature type="repeat" description="TPR" evidence="3">
    <location>
        <begin position="72"/>
        <end position="105"/>
    </location>
</feature>
<dbReference type="InterPro" id="IPR019734">
    <property type="entry name" value="TPR_rpt"/>
</dbReference>
<evidence type="ECO:0000256" key="3">
    <source>
        <dbReference type="PROSITE-ProRule" id="PRU00339"/>
    </source>
</evidence>
<keyword evidence="1" id="KW-0677">Repeat</keyword>
<evidence type="ECO:0000313" key="5">
    <source>
        <dbReference type="Proteomes" id="UP000249081"/>
    </source>
</evidence>
<gene>
    <name evidence="4" type="ORF">DCF17_12365</name>
</gene>
<reference evidence="4 5" key="2">
    <citation type="submission" date="2018-06" db="EMBL/GenBank/DDBJ databases">
        <title>Metagenomic assembly of (sub)arctic Cyanobacteria and their associated microbiome from non-axenic cultures.</title>
        <authorList>
            <person name="Baurain D."/>
        </authorList>
    </citation>
    <scope>NUCLEOTIDE SEQUENCE [LARGE SCALE GENOMIC DNA]</scope>
    <source>
        <strain evidence="4">ULC041bin1</strain>
    </source>
</reference>
<dbReference type="Pfam" id="PF14559">
    <property type="entry name" value="TPR_19"/>
    <property type="match status" value="1"/>
</dbReference>
<keyword evidence="2 3" id="KW-0802">TPR repeat</keyword>
<comment type="caution">
    <text evidence="4">The sequence shown here is derived from an EMBL/GenBank/DDBJ whole genome shotgun (WGS) entry which is preliminary data.</text>
</comment>
<evidence type="ECO:0000256" key="1">
    <source>
        <dbReference type="ARBA" id="ARBA00022737"/>
    </source>
</evidence>
<dbReference type="PANTHER" id="PTHR45586:SF1">
    <property type="entry name" value="LIPOPOLYSACCHARIDE ASSEMBLY PROTEIN B"/>
    <property type="match status" value="1"/>
</dbReference>
<feature type="repeat" description="TPR" evidence="3">
    <location>
        <begin position="499"/>
        <end position="532"/>
    </location>
</feature>
<dbReference type="InterPro" id="IPR051012">
    <property type="entry name" value="CellSynth/LPSAsmb/PSIAsmb"/>
</dbReference>
<dbReference type="PANTHER" id="PTHR45586">
    <property type="entry name" value="TPR REPEAT-CONTAINING PROTEIN PA4667"/>
    <property type="match status" value="1"/>
</dbReference>
<dbReference type="SMART" id="SM00028">
    <property type="entry name" value="TPR"/>
    <property type="match status" value="6"/>
</dbReference>
<proteinExistence type="predicted"/>
<reference evidence="5" key="1">
    <citation type="submission" date="2018-04" db="EMBL/GenBank/DDBJ databases">
        <authorList>
            <person name="Cornet L."/>
        </authorList>
    </citation>
    <scope>NUCLEOTIDE SEQUENCE [LARGE SCALE GENOMIC DNA]</scope>
</reference>
<accession>A0A2W4W6X6</accession>
<name>A0A2W4W6X6_9CYAN</name>
<evidence type="ECO:0000313" key="4">
    <source>
        <dbReference type="EMBL" id="PZO40160.1"/>
    </source>
</evidence>
<organism evidence="4 5">
    <name type="scientific">Shackletoniella antarctica</name>
    <dbReference type="NCBI Taxonomy" id="268115"/>
    <lineage>
        <taxon>Bacteria</taxon>
        <taxon>Bacillati</taxon>
        <taxon>Cyanobacteriota</taxon>
        <taxon>Cyanophyceae</taxon>
        <taxon>Oculatellales</taxon>
        <taxon>Oculatellaceae</taxon>
        <taxon>Shackletoniella</taxon>
    </lineage>
</organism>
<dbReference type="InterPro" id="IPR011990">
    <property type="entry name" value="TPR-like_helical_dom_sf"/>
</dbReference>
<dbReference type="EMBL" id="QBMN01000079">
    <property type="protein sequence ID" value="PZO40160.1"/>
    <property type="molecule type" value="Genomic_DNA"/>
</dbReference>
<protein>
    <recommendedName>
        <fullName evidence="6">Tfp pilus assembly protein PilF</fullName>
    </recommendedName>
</protein>
<feature type="repeat" description="TPR" evidence="3">
    <location>
        <begin position="669"/>
        <end position="702"/>
    </location>
</feature>
<dbReference type="PROSITE" id="PS50005">
    <property type="entry name" value="TPR"/>
    <property type="match status" value="3"/>
</dbReference>
<evidence type="ECO:0000256" key="2">
    <source>
        <dbReference type="ARBA" id="ARBA00022803"/>
    </source>
</evidence>
<dbReference type="Proteomes" id="UP000249081">
    <property type="component" value="Unassembled WGS sequence"/>
</dbReference>